<organism evidence="3 4">
    <name type="scientific">Mytilus coruscus</name>
    <name type="common">Sea mussel</name>
    <dbReference type="NCBI Taxonomy" id="42192"/>
    <lineage>
        <taxon>Eukaryota</taxon>
        <taxon>Metazoa</taxon>
        <taxon>Spiralia</taxon>
        <taxon>Lophotrochozoa</taxon>
        <taxon>Mollusca</taxon>
        <taxon>Bivalvia</taxon>
        <taxon>Autobranchia</taxon>
        <taxon>Pteriomorphia</taxon>
        <taxon>Mytilida</taxon>
        <taxon>Mytiloidea</taxon>
        <taxon>Mytilidae</taxon>
        <taxon>Mytilinae</taxon>
        <taxon>Mytilus</taxon>
    </lineage>
</organism>
<dbReference type="Proteomes" id="UP000507470">
    <property type="component" value="Unassembled WGS sequence"/>
</dbReference>
<name>A0A6J8A7G9_MYTCO</name>
<feature type="domain" description="DZIP3-like HEPN" evidence="2">
    <location>
        <begin position="21"/>
        <end position="109"/>
    </location>
</feature>
<dbReference type="InterPro" id="IPR041249">
    <property type="entry name" value="HEPN_DZIP3"/>
</dbReference>
<feature type="compositionally biased region" description="Polar residues" evidence="1">
    <location>
        <begin position="336"/>
        <end position="348"/>
    </location>
</feature>
<evidence type="ECO:0000259" key="2">
    <source>
        <dbReference type="Pfam" id="PF18738"/>
    </source>
</evidence>
<accession>A0A6J8A7G9</accession>
<dbReference type="OrthoDB" id="10431293at2759"/>
<keyword evidence="4" id="KW-1185">Reference proteome</keyword>
<gene>
    <name evidence="3" type="ORF">MCOR_4709</name>
</gene>
<feature type="region of interest" description="Disordered" evidence="1">
    <location>
        <begin position="1"/>
        <end position="20"/>
    </location>
</feature>
<evidence type="ECO:0000313" key="4">
    <source>
        <dbReference type="Proteomes" id="UP000507470"/>
    </source>
</evidence>
<proteinExistence type="predicted"/>
<sequence>MPRTTCTNESGRRGEEGEAGVPESQMFDITLMILLIKNLTKIEISDVLPNQTLNNLGAHLSRIKFYRNMIAHSKHGTISNTDFAKCWENITIAVVGLVGDKKVCEEVETKIFSAYELSFVPDEIKLKNELSEVLDKVIGIVEKTTTMILVHLMTNTRLWTLFTDTGRQVLYHFVDLRLPPTQDGTHSLRKFLDKHRNIFHQPCCLCLQQISEDGPSGGTKRTNCFPEYFDKTNVSVEDCPLSDLIGYLMKAGKCNETEKNWFETIMQTIQAQTSWDDLEKIKYLAEPVRYKNIVQLQINTLKKVVDEYKLLYRKKKKANESNKQDSDGKQPEIDKSSSGGSDNISTPSFSNVVKHHSVNYQAYGDPEPKLKGVKPIFMKESDFFGNKTPPKELWITHVEIYKALEHKIKPQFVRSIQRIKQMRRIYLDNEVDRMLLLTEGITLRNKSLPLHSQNPYYQKDEWLTTTVRVKNIPLSADDGQFDREIRQRNIEVNTINRERLRVDNLVSHCWTGDRVVSCKKFDKPLPRFLTIGQYTARIYHFGQLKDTDMFLCNKFQLKGHNINNCPNEWK</sequence>
<evidence type="ECO:0000313" key="3">
    <source>
        <dbReference type="EMBL" id="CAC5363199.1"/>
    </source>
</evidence>
<evidence type="ECO:0000256" key="1">
    <source>
        <dbReference type="SAM" id="MobiDB-lite"/>
    </source>
</evidence>
<dbReference type="Pfam" id="PF18738">
    <property type="entry name" value="HEPN_DZIP3"/>
    <property type="match status" value="1"/>
</dbReference>
<dbReference type="AlphaFoldDB" id="A0A6J8A7G9"/>
<reference evidence="3 4" key="1">
    <citation type="submission" date="2020-06" db="EMBL/GenBank/DDBJ databases">
        <authorList>
            <person name="Li R."/>
            <person name="Bekaert M."/>
        </authorList>
    </citation>
    <scope>NUCLEOTIDE SEQUENCE [LARGE SCALE GENOMIC DNA]</scope>
    <source>
        <strain evidence="4">wild</strain>
    </source>
</reference>
<feature type="compositionally biased region" description="Basic and acidic residues" evidence="1">
    <location>
        <begin position="318"/>
        <end position="335"/>
    </location>
</feature>
<feature type="region of interest" description="Disordered" evidence="1">
    <location>
        <begin position="316"/>
        <end position="348"/>
    </location>
</feature>
<dbReference type="EMBL" id="CACVKT020000801">
    <property type="protein sequence ID" value="CAC5363199.1"/>
    <property type="molecule type" value="Genomic_DNA"/>
</dbReference>
<protein>
    <recommendedName>
        <fullName evidence="2">DZIP3-like HEPN domain-containing protein</fullName>
    </recommendedName>
</protein>